<gene>
    <name evidence="2" type="ORF">AJ80_01570</name>
</gene>
<feature type="compositionally biased region" description="Polar residues" evidence="1">
    <location>
        <begin position="904"/>
        <end position="913"/>
    </location>
</feature>
<feature type="region of interest" description="Disordered" evidence="1">
    <location>
        <begin position="393"/>
        <end position="520"/>
    </location>
</feature>
<keyword evidence="3" id="KW-1185">Reference proteome</keyword>
<dbReference type="AlphaFoldDB" id="A0A2B7YS00"/>
<name>A0A2B7YS00_POLH7</name>
<feature type="region of interest" description="Disordered" evidence="1">
    <location>
        <begin position="359"/>
        <end position="381"/>
    </location>
</feature>
<feature type="compositionally biased region" description="Basic residues" evidence="1">
    <location>
        <begin position="459"/>
        <end position="480"/>
    </location>
</feature>
<dbReference type="OrthoDB" id="10265971at2759"/>
<evidence type="ECO:0000256" key="1">
    <source>
        <dbReference type="SAM" id="MobiDB-lite"/>
    </source>
</evidence>
<feature type="compositionally biased region" description="Polar residues" evidence="1">
    <location>
        <begin position="540"/>
        <end position="554"/>
    </location>
</feature>
<feature type="compositionally biased region" description="Basic and acidic residues" evidence="1">
    <location>
        <begin position="575"/>
        <end position="590"/>
    </location>
</feature>
<organism evidence="2 3">
    <name type="scientific">Polytolypa hystricis (strain UAMH7299)</name>
    <dbReference type="NCBI Taxonomy" id="1447883"/>
    <lineage>
        <taxon>Eukaryota</taxon>
        <taxon>Fungi</taxon>
        <taxon>Dikarya</taxon>
        <taxon>Ascomycota</taxon>
        <taxon>Pezizomycotina</taxon>
        <taxon>Eurotiomycetes</taxon>
        <taxon>Eurotiomycetidae</taxon>
        <taxon>Onygenales</taxon>
        <taxon>Onygenales incertae sedis</taxon>
        <taxon>Polytolypa</taxon>
    </lineage>
</organism>
<reference evidence="2 3" key="1">
    <citation type="submission" date="2017-10" db="EMBL/GenBank/DDBJ databases">
        <title>Comparative genomics in systemic dimorphic fungi from Ajellomycetaceae.</title>
        <authorList>
            <person name="Munoz J.F."/>
            <person name="Mcewen J.G."/>
            <person name="Clay O.K."/>
            <person name="Cuomo C.A."/>
        </authorList>
    </citation>
    <scope>NUCLEOTIDE SEQUENCE [LARGE SCALE GENOMIC DNA]</scope>
    <source>
        <strain evidence="2 3">UAMH7299</strain>
    </source>
</reference>
<feature type="region of interest" description="Disordered" evidence="1">
    <location>
        <begin position="537"/>
        <end position="648"/>
    </location>
</feature>
<feature type="compositionally biased region" description="Basic and acidic residues" evidence="1">
    <location>
        <begin position="609"/>
        <end position="621"/>
    </location>
</feature>
<evidence type="ECO:0000313" key="2">
    <source>
        <dbReference type="EMBL" id="PGH26804.1"/>
    </source>
</evidence>
<dbReference type="EMBL" id="PDNA01000013">
    <property type="protein sequence ID" value="PGH26804.1"/>
    <property type="molecule type" value="Genomic_DNA"/>
</dbReference>
<comment type="caution">
    <text evidence="2">The sequence shown here is derived from an EMBL/GenBank/DDBJ whole genome shotgun (WGS) entry which is preliminary data.</text>
</comment>
<evidence type="ECO:0000313" key="3">
    <source>
        <dbReference type="Proteomes" id="UP000224634"/>
    </source>
</evidence>
<accession>A0A2B7YS00</accession>
<feature type="compositionally biased region" description="Low complexity" evidence="1">
    <location>
        <begin position="628"/>
        <end position="637"/>
    </location>
</feature>
<dbReference type="Proteomes" id="UP000224634">
    <property type="component" value="Unassembled WGS sequence"/>
</dbReference>
<sequence length="1150" mass="125044">MEESQTLTIASTWHFEDEGDQEVRKDYKGYAGQGFCKYDSTHDAFVVENCDAILSAALFGRLVKSFIEDNAFEGDNKHNDLLENPKITRIAVAAEPIEEGINAESEPDDALIDMTSLVPVTSLATPLTIEYWSCDTTGGGTGCFTGLSFDILGNIAKVSGAEISPDGENKRIRVSSFDASQVERALGYLNELEKPLSLITSPHVTHVLNVGNTRHFLIKFPTYMSLNKLALRRVLVDPESRLCNRVFKMFVAVLMLKKLEAKDPELPENLRIPPRLAEKRKGSSKLWEGFKFQELGNSANLPHLETTVTAYTATGRELGKLESNFIPGLISGLINTHPYLSKEKATHVDRWVEDGLEAGAIGVDGPQPNEMPPPEPSAELPESMKMVPGIKTRRVAGAKESSETAAPAAVIPRKTEPSQDQADNEATAAQASPCVPASFNPTAYGQAKLSPDRNARPVKPPKKAKKAKPSPKRPKVRISKRLINLDGNTVRPPGSTPKPHSQRRPAHKASNNTKQNQDLTDQGNIASYEDHIDRLKQDNSGDVQSECLETTTNLPVRERMGNDETPTGSDSAACDAKERKQEVSELDTRVFHRVMGQQAPKSSGSRKKAKEEQEAKRRAVLDDAWGNSSTAATTAPKSPKPPEKSTWKKAQIAKLNEPTVIFLKDSLLSITPTLEDTRRFPGSISVEVQLGLILMPSLSKERAGALGDETTWRNLFRPKHNMTVPSTMFTNRLTTSGADVDFMLDLVEGEGFRSTRMFSAEPESMCVWYEIYCKTKNGEDVVVRVDELGTTTVNRPDWILGELNAHCAHRTWDMRTTVQGTLEYCRGGDHEVDDAISDVIEKLYVPPNMSTALLYTRVPEGGQLRITNVFMKRYTRHRYLVGDSSTAGTAKSNTSPSKVKENIKGNTDGASTETDIKDTISEDKSLFLQITEVQRLFCSHTLADKSAIRARALSTKDMVDYHRLWYEVSVIGAAVENLLNINIPAEIGDCTNLWSASDLLGFDKTLLEELEASNACETKGTAAAVAEIIPKGLDSGPLGAMLSLAHKVVDKIDGVGWANQGPGVEAAEDAEDALATSYGTQVGRSIPLVIGQGTAVAGPSNVGTRVNDDNNSFGLGLGSVVGAGAGTGAGAVAGGVELEGVEERSVGSFW</sequence>
<feature type="region of interest" description="Disordered" evidence="1">
    <location>
        <begin position="885"/>
        <end position="914"/>
    </location>
</feature>
<feature type="compositionally biased region" description="Polar residues" evidence="1">
    <location>
        <begin position="509"/>
        <end position="520"/>
    </location>
</feature>
<feature type="compositionally biased region" description="Polar residues" evidence="1">
    <location>
        <begin position="885"/>
        <end position="897"/>
    </location>
</feature>
<dbReference type="STRING" id="1447883.A0A2B7YS00"/>
<protein>
    <submittedName>
        <fullName evidence="2">Uncharacterized protein</fullName>
    </submittedName>
</protein>
<proteinExistence type="predicted"/>